<dbReference type="Gene3D" id="3.40.50.150">
    <property type="entry name" value="Vaccinia Virus protein VP39"/>
    <property type="match status" value="1"/>
</dbReference>
<keyword evidence="1 5" id="KW-0489">Methyltransferase</keyword>
<dbReference type="PRINTS" id="PR00105">
    <property type="entry name" value="C5METTRFRASE"/>
</dbReference>
<dbReference type="NCBIfam" id="TIGR00675">
    <property type="entry name" value="dcm"/>
    <property type="match status" value="1"/>
</dbReference>
<feature type="active site" evidence="5">
    <location>
        <position position="134"/>
    </location>
</feature>
<reference evidence="8" key="1">
    <citation type="submission" date="2022-04" db="EMBL/GenBank/DDBJ databases">
        <title>Draft genome sequences of lactic acid bacteria (LAB) strains involved in meat spoilage.</title>
        <authorList>
            <person name="Palevich N."/>
        </authorList>
    </citation>
    <scope>NUCLEOTIDE SEQUENCE</scope>
    <source>
        <strain evidence="8">9-14</strain>
    </source>
</reference>
<evidence type="ECO:0000256" key="6">
    <source>
        <dbReference type="RuleBase" id="RU000416"/>
    </source>
</evidence>
<dbReference type="InterPro" id="IPR018117">
    <property type="entry name" value="C5_DNA_meth_AS"/>
</dbReference>
<evidence type="ECO:0000256" key="1">
    <source>
        <dbReference type="ARBA" id="ARBA00022603"/>
    </source>
</evidence>
<dbReference type="PANTHER" id="PTHR46098:SF1">
    <property type="entry name" value="TRNA (CYTOSINE(38)-C(5))-METHYLTRANSFERASE"/>
    <property type="match status" value="1"/>
</dbReference>
<dbReference type="PROSITE" id="PS51679">
    <property type="entry name" value="SAM_MT_C5"/>
    <property type="match status" value="1"/>
</dbReference>
<dbReference type="EMBL" id="JALRMR010000012">
    <property type="protein sequence ID" value="MDT1974760.1"/>
    <property type="molecule type" value="Genomic_DNA"/>
</dbReference>
<dbReference type="PROSITE" id="PS00094">
    <property type="entry name" value="C5_MTASE_1"/>
    <property type="match status" value="1"/>
</dbReference>
<comment type="caution">
    <text evidence="8">The sequence shown here is derived from an EMBL/GenBank/DDBJ whole genome shotgun (WGS) entry which is preliminary data.</text>
</comment>
<dbReference type="InterPro" id="IPR029063">
    <property type="entry name" value="SAM-dependent_MTases_sf"/>
</dbReference>
<dbReference type="AlphaFoldDB" id="A0AAW8RAS8"/>
<evidence type="ECO:0000256" key="4">
    <source>
        <dbReference type="ARBA" id="ARBA00022747"/>
    </source>
</evidence>
<evidence type="ECO:0000313" key="9">
    <source>
        <dbReference type="Proteomes" id="UP001249945"/>
    </source>
</evidence>
<name>A0AAW8RAS8_CARDV</name>
<dbReference type="Proteomes" id="UP001249945">
    <property type="component" value="Unassembled WGS sequence"/>
</dbReference>
<dbReference type="GO" id="GO:0009307">
    <property type="term" value="P:DNA restriction-modification system"/>
    <property type="evidence" value="ECO:0007669"/>
    <property type="project" value="UniProtKB-KW"/>
</dbReference>
<dbReference type="SUPFAM" id="SSF53335">
    <property type="entry name" value="S-adenosyl-L-methionine-dependent methyltransferases"/>
    <property type="match status" value="1"/>
</dbReference>
<dbReference type="InterPro" id="IPR050750">
    <property type="entry name" value="C5-MTase"/>
</dbReference>
<comment type="catalytic activity">
    <reaction evidence="7">
        <text>a 2'-deoxycytidine in DNA + S-adenosyl-L-methionine = a 5-methyl-2'-deoxycytidine in DNA + S-adenosyl-L-homocysteine + H(+)</text>
        <dbReference type="Rhea" id="RHEA:13681"/>
        <dbReference type="Rhea" id="RHEA-COMP:11369"/>
        <dbReference type="Rhea" id="RHEA-COMP:11370"/>
        <dbReference type="ChEBI" id="CHEBI:15378"/>
        <dbReference type="ChEBI" id="CHEBI:57856"/>
        <dbReference type="ChEBI" id="CHEBI:59789"/>
        <dbReference type="ChEBI" id="CHEBI:85452"/>
        <dbReference type="ChEBI" id="CHEBI:85454"/>
        <dbReference type="EC" id="2.1.1.37"/>
    </reaction>
</comment>
<proteinExistence type="inferred from homology"/>
<dbReference type="EC" id="2.1.1.37" evidence="7"/>
<comment type="similarity">
    <text evidence="5 6">Belongs to the class I-like SAM-binding methyltransferase superfamily. C5-methyltransferase family.</text>
</comment>
<evidence type="ECO:0000256" key="7">
    <source>
        <dbReference type="RuleBase" id="RU000417"/>
    </source>
</evidence>
<protein>
    <recommendedName>
        <fullName evidence="7">Cytosine-specific methyltransferase</fullName>
        <ecNumber evidence="7">2.1.1.37</ecNumber>
    </recommendedName>
</protein>
<dbReference type="Pfam" id="PF00145">
    <property type="entry name" value="DNA_methylase"/>
    <property type="match status" value="1"/>
</dbReference>
<keyword evidence="3 5" id="KW-0949">S-adenosyl-L-methionine</keyword>
<organism evidence="8 9">
    <name type="scientific">Carnobacterium divergens</name>
    <name type="common">Lactobacillus divergens</name>
    <dbReference type="NCBI Taxonomy" id="2748"/>
    <lineage>
        <taxon>Bacteria</taxon>
        <taxon>Bacillati</taxon>
        <taxon>Bacillota</taxon>
        <taxon>Bacilli</taxon>
        <taxon>Lactobacillales</taxon>
        <taxon>Carnobacteriaceae</taxon>
        <taxon>Carnobacterium</taxon>
    </lineage>
</organism>
<dbReference type="GO" id="GO:0003886">
    <property type="term" value="F:DNA (cytosine-5-)-methyltransferase activity"/>
    <property type="evidence" value="ECO:0007669"/>
    <property type="project" value="UniProtKB-EC"/>
</dbReference>
<accession>A0AAW8RAS8</accession>
<evidence type="ECO:0000313" key="8">
    <source>
        <dbReference type="EMBL" id="MDT1974760.1"/>
    </source>
</evidence>
<dbReference type="PANTHER" id="PTHR46098">
    <property type="entry name" value="TRNA (CYTOSINE(38)-C(5))-METHYLTRANSFERASE"/>
    <property type="match status" value="1"/>
</dbReference>
<dbReference type="Gene3D" id="3.90.120.10">
    <property type="entry name" value="DNA Methylase, subunit A, domain 2"/>
    <property type="match status" value="1"/>
</dbReference>
<sequence>MTFNIIETFSGIGSQAKAFAKLKNKFPKLDYNVVATVEWEVGAMYSYDIIHQGPQNLKRYSNWSKDDLLDNLIQLNLSFDGKNSMAKNSIKRLPLHALKAIKCSIDNNNNLIDISNVHAEDLPTADLLTYSFPCQDLSISSYWHRNFSGIDKDAQNRSGLLWEIERILAEYHISGKQKPRFLLMENVSAIHSPMHIQNFNLWLKELEEFGYINFQFDLNSSNFGVPQTRVRTFMISVLAEDLTQLQLENISSHFNNPNIFKMNKKTNLNSFLRLDYSNLIYRKEAIQSIPNKTPSRDKIRADSIVLATGEKPENIVARTITTKQDRNPNAGIIIHEIADIESGKSEYRNLTSREAFLLMGFEEEDYQALIDNNLQLTKSRTLLSNAKLLKLAGNSIVVNILEEIFREILYVNDTIIKPHSKQNAI</sequence>
<dbReference type="GO" id="GO:0032259">
    <property type="term" value="P:methylation"/>
    <property type="evidence" value="ECO:0007669"/>
    <property type="project" value="UniProtKB-KW"/>
</dbReference>
<evidence type="ECO:0000256" key="2">
    <source>
        <dbReference type="ARBA" id="ARBA00022679"/>
    </source>
</evidence>
<evidence type="ECO:0000256" key="5">
    <source>
        <dbReference type="PROSITE-ProRule" id="PRU01016"/>
    </source>
</evidence>
<evidence type="ECO:0000256" key="3">
    <source>
        <dbReference type="ARBA" id="ARBA00022691"/>
    </source>
</evidence>
<keyword evidence="4" id="KW-0680">Restriction system</keyword>
<dbReference type="InterPro" id="IPR001525">
    <property type="entry name" value="C5_MeTfrase"/>
</dbReference>
<gene>
    <name evidence="8" type="ORF">MX635_10185</name>
</gene>
<keyword evidence="2 5" id="KW-0808">Transferase</keyword>
<dbReference type="RefSeq" id="WP_152877736.1">
    <property type="nucleotide sequence ID" value="NZ_JALRMR010000012.1"/>
</dbReference>